<dbReference type="Proteomes" id="UP001487740">
    <property type="component" value="Unassembled WGS sequence"/>
</dbReference>
<organism evidence="6 7">
    <name type="scientific">Scylla paramamosain</name>
    <name type="common">Mud crab</name>
    <dbReference type="NCBI Taxonomy" id="85552"/>
    <lineage>
        <taxon>Eukaryota</taxon>
        <taxon>Metazoa</taxon>
        <taxon>Ecdysozoa</taxon>
        <taxon>Arthropoda</taxon>
        <taxon>Crustacea</taxon>
        <taxon>Multicrustacea</taxon>
        <taxon>Malacostraca</taxon>
        <taxon>Eumalacostraca</taxon>
        <taxon>Eucarida</taxon>
        <taxon>Decapoda</taxon>
        <taxon>Pleocyemata</taxon>
        <taxon>Brachyura</taxon>
        <taxon>Eubrachyura</taxon>
        <taxon>Portunoidea</taxon>
        <taxon>Portunidae</taxon>
        <taxon>Portuninae</taxon>
        <taxon>Scylla</taxon>
    </lineage>
</organism>
<evidence type="ECO:0000256" key="2">
    <source>
        <dbReference type="ARBA" id="ARBA00022771"/>
    </source>
</evidence>
<evidence type="ECO:0000256" key="4">
    <source>
        <dbReference type="SAM" id="MobiDB-lite"/>
    </source>
</evidence>
<comment type="caution">
    <text evidence="6">The sequence shown here is derived from an EMBL/GenBank/DDBJ whole genome shotgun (WGS) entry which is preliminary data.</text>
</comment>
<evidence type="ECO:0000313" key="7">
    <source>
        <dbReference type="Proteomes" id="UP001487740"/>
    </source>
</evidence>
<evidence type="ECO:0000259" key="5">
    <source>
        <dbReference type="Pfam" id="PF04500"/>
    </source>
</evidence>
<dbReference type="EMBL" id="JARAKH010000030">
    <property type="protein sequence ID" value="KAK8387501.1"/>
    <property type="molecule type" value="Genomic_DNA"/>
</dbReference>
<evidence type="ECO:0000256" key="1">
    <source>
        <dbReference type="ARBA" id="ARBA00022723"/>
    </source>
</evidence>
<keyword evidence="2" id="KW-0863">Zinc-finger</keyword>
<name>A0AAW0TLH6_SCYPA</name>
<protein>
    <recommendedName>
        <fullName evidence="5">FLYWCH-type domain-containing protein</fullName>
    </recommendedName>
</protein>
<gene>
    <name evidence="6" type="ORF">O3P69_018206</name>
</gene>
<evidence type="ECO:0000313" key="6">
    <source>
        <dbReference type="EMBL" id="KAK8387501.1"/>
    </source>
</evidence>
<accession>A0AAW0TLH6</accession>
<dbReference type="Gene3D" id="2.20.25.240">
    <property type="match status" value="1"/>
</dbReference>
<keyword evidence="3" id="KW-0862">Zinc</keyword>
<feature type="region of interest" description="Disordered" evidence="4">
    <location>
        <begin position="30"/>
        <end position="50"/>
    </location>
</feature>
<dbReference type="InterPro" id="IPR007588">
    <property type="entry name" value="Znf_FLYWCH"/>
</dbReference>
<dbReference type="AlphaFoldDB" id="A0AAW0TLH6"/>
<sequence>MTLSVNGKKLERLSWCSPLVRCSPSASALHKTHSASRPNPSGQAGTYSGSGDLASPLPCPQCGREFHGLNKKFLLTRHMQNGAFVKSQRGKDLLYFEGYKHRICRVETGGRSSWWRCTKKTCRGRVRLTVEGITLVEQHNHSPLTSVDSYSSMLL</sequence>
<feature type="domain" description="FLYWCH-type" evidence="5">
    <location>
        <begin position="84"/>
        <end position="141"/>
    </location>
</feature>
<feature type="compositionally biased region" description="Polar residues" evidence="4">
    <location>
        <begin position="35"/>
        <end position="49"/>
    </location>
</feature>
<reference evidence="6 7" key="1">
    <citation type="submission" date="2023-03" db="EMBL/GenBank/DDBJ databases">
        <title>High-quality genome of Scylla paramamosain provides insights in environmental adaptation.</title>
        <authorList>
            <person name="Zhang L."/>
        </authorList>
    </citation>
    <scope>NUCLEOTIDE SEQUENCE [LARGE SCALE GENOMIC DNA]</scope>
    <source>
        <strain evidence="6">LZ_2023a</strain>
        <tissue evidence="6">Muscle</tissue>
    </source>
</reference>
<dbReference type="Pfam" id="PF04500">
    <property type="entry name" value="FLYWCH"/>
    <property type="match status" value="1"/>
</dbReference>
<keyword evidence="7" id="KW-1185">Reference proteome</keyword>
<proteinExistence type="predicted"/>
<dbReference type="GO" id="GO:0008270">
    <property type="term" value="F:zinc ion binding"/>
    <property type="evidence" value="ECO:0007669"/>
    <property type="project" value="UniProtKB-KW"/>
</dbReference>
<evidence type="ECO:0000256" key="3">
    <source>
        <dbReference type="ARBA" id="ARBA00022833"/>
    </source>
</evidence>
<keyword evidence="1" id="KW-0479">Metal-binding</keyword>